<dbReference type="PANTHER" id="PTHR24346">
    <property type="entry name" value="MAP/MICROTUBULE AFFINITY-REGULATING KINASE"/>
    <property type="match status" value="1"/>
</dbReference>
<name>A0A7S2TYJ6_9EUKA</name>
<evidence type="ECO:0000256" key="1">
    <source>
        <dbReference type="ARBA" id="ARBA00022741"/>
    </source>
</evidence>
<evidence type="ECO:0000256" key="3">
    <source>
        <dbReference type="SAM" id="MobiDB-lite"/>
    </source>
</evidence>
<dbReference type="Gene3D" id="1.10.510.10">
    <property type="entry name" value="Transferase(Phosphotransferase) domain 1"/>
    <property type="match status" value="1"/>
</dbReference>
<reference evidence="5" key="1">
    <citation type="submission" date="2021-01" db="EMBL/GenBank/DDBJ databases">
        <authorList>
            <person name="Corre E."/>
            <person name="Pelletier E."/>
            <person name="Niang G."/>
            <person name="Scheremetjew M."/>
            <person name="Finn R."/>
            <person name="Kale V."/>
            <person name="Holt S."/>
            <person name="Cochrane G."/>
            <person name="Meng A."/>
            <person name="Brown T."/>
            <person name="Cohen L."/>
        </authorList>
    </citation>
    <scope>NUCLEOTIDE SEQUENCE</scope>
    <source>
        <strain evidence="5">CCMP622</strain>
    </source>
</reference>
<dbReference type="PANTHER" id="PTHR24346:SF75">
    <property type="entry name" value="AURORA KINASE"/>
    <property type="match status" value="1"/>
</dbReference>
<feature type="domain" description="Protein kinase" evidence="4">
    <location>
        <begin position="84"/>
        <end position="369"/>
    </location>
</feature>
<accession>A0A7S2TYJ6</accession>
<dbReference type="GO" id="GO:0035556">
    <property type="term" value="P:intracellular signal transduction"/>
    <property type="evidence" value="ECO:0007669"/>
    <property type="project" value="TreeGrafter"/>
</dbReference>
<gene>
    <name evidence="5" type="ORF">LSP00402_LOCUS17746</name>
</gene>
<dbReference type="InterPro" id="IPR000719">
    <property type="entry name" value="Prot_kinase_dom"/>
</dbReference>
<dbReference type="SUPFAM" id="SSF56112">
    <property type="entry name" value="Protein kinase-like (PK-like)"/>
    <property type="match status" value="1"/>
</dbReference>
<evidence type="ECO:0000313" key="5">
    <source>
        <dbReference type="EMBL" id="CAD9773754.1"/>
    </source>
</evidence>
<evidence type="ECO:0000259" key="4">
    <source>
        <dbReference type="PROSITE" id="PS50011"/>
    </source>
</evidence>
<proteinExistence type="predicted"/>
<dbReference type="GO" id="GO:0005737">
    <property type="term" value="C:cytoplasm"/>
    <property type="evidence" value="ECO:0007669"/>
    <property type="project" value="TreeGrafter"/>
</dbReference>
<dbReference type="PROSITE" id="PS50011">
    <property type="entry name" value="PROTEIN_KINASE_DOM"/>
    <property type="match status" value="1"/>
</dbReference>
<feature type="region of interest" description="Disordered" evidence="3">
    <location>
        <begin position="47"/>
        <end position="76"/>
    </location>
</feature>
<keyword evidence="1" id="KW-0547">Nucleotide-binding</keyword>
<evidence type="ECO:0000256" key="2">
    <source>
        <dbReference type="ARBA" id="ARBA00022840"/>
    </source>
</evidence>
<dbReference type="AlphaFoldDB" id="A0A7S2TYJ6"/>
<protein>
    <recommendedName>
        <fullName evidence="4">Protein kinase domain-containing protein</fullName>
    </recommendedName>
</protein>
<organism evidence="5">
    <name type="scientific">Lotharella oceanica</name>
    <dbReference type="NCBI Taxonomy" id="641309"/>
    <lineage>
        <taxon>Eukaryota</taxon>
        <taxon>Sar</taxon>
        <taxon>Rhizaria</taxon>
        <taxon>Cercozoa</taxon>
        <taxon>Chlorarachniophyceae</taxon>
        <taxon>Lotharella</taxon>
    </lineage>
</organism>
<dbReference type="EMBL" id="HBHP01028709">
    <property type="protein sequence ID" value="CAD9773754.1"/>
    <property type="molecule type" value="Transcribed_RNA"/>
</dbReference>
<dbReference type="GO" id="GO:0005524">
    <property type="term" value="F:ATP binding"/>
    <property type="evidence" value="ECO:0007669"/>
    <property type="project" value="UniProtKB-KW"/>
</dbReference>
<sequence length="409" mass="46042">MSEDFREFLQRSRLGSYLKAFEELKVTTLEQLAKDFDKLSNQARMKLGHKKKLQRMLQTKENPDSKSASPQRVKKQEPLSRWDFELSKTLKSTLFGKVKYGVRRSDLRPVAVKITDKARASRSETGENPGEEAWIMCQLGSDLEETCHENLLRLLGVVEDHQILWTILDFADEGELFAHVVKGKGFGDEKSVQTLFGQIVRGVHHMHHCDVAHLDLSLENVLLHRCPKTKNLIPKICDFGMARKVEKSGPGSVIDGEVYRPGKFLYMAPEVFRGEKYCPKAADVYSLGVMLFMLLTGVPPYTTPESSDQRFHMLSDGSHQGVEALLRACKKVDVGSPVASKEVIDMLSYMLCPASKRYTLKEILSHPFLREKDPKSPKLQINVNNVLSSQEEGKTPVIGQGGSSPPQEN</sequence>
<dbReference type="InterPro" id="IPR011009">
    <property type="entry name" value="Kinase-like_dom_sf"/>
</dbReference>
<keyword evidence="2" id="KW-0067">ATP-binding</keyword>
<dbReference type="GO" id="GO:0004674">
    <property type="term" value="F:protein serine/threonine kinase activity"/>
    <property type="evidence" value="ECO:0007669"/>
    <property type="project" value="TreeGrafter"/>
</dbReference>
<dbReference type="Pfam" id="PF00069">
    <property type="entry name" value="Pkinase"/>
    <property type="match status" value="1"/>
</dbReference>
<feature type="region of interest" description="Disordered" evidence="3">
    <location>
        <begin position="385"/>
        <end position="409"/>
    </location>
</feature>
<feature type="compositionally biased region" description="Polar residues" evidence="3">
    <location>
        <begin position="56"/>
        <end position="70"/>
    </location>
</feature>